<evidence type="ECO:0000256" key="4">
    <source>
        <dbReference type="ARBA" id="ARBA00023242"/>
    </source>
</evidence>
<name>G7L5B2_MEDTR</name>
<dbReference type="GO" id="GO:0003714">
    <property type="term" value="F:transcription corepressor activity"/>
    <property type="evidence" value="ECO:0007669"/>
    <property type="project" value="InterPro"/>
</dbReference>
<dbReference type="PANTHER" id="PTHR12346:SF0">
    <property type="entry name" value="SIN3A, ISOFORM G"/>
    <property type="match status" value="1"/>
</dbReference>
<evidence type="ECO:0000256" key="3">
    <source>
        <dbReference type="ARBA" id="ARBA00022737"/>
    </source>
</evidence>
<keyword evidence="8" id="KW-1185">Reference proteome</keyword>
<evidence type="ECO:0000256" key="2">
    <source>
        <dbReference type="ARBA" id="ARBA00022491"/>
    </source>
</evidence>
<dbReference type="InterPro" id="IPR003822">
    <property type="entry name" value="PAH"/>
</dbReference>
<keyword evidence="2" id="KW-0678">Repressor</keyword>
<gene>
    <name evidence="6" type="ordered locus">MTR_7g013410</name>
</gene>
<dbReference type="eggNOG" id="KOG4204">
    <property type="taxonomic scope" value="Eukaryota"/>
</dbReference>
<dbReference type="InterPro" id="IPR036600">
    <property type="entry name" value="PAH_sf"/>
</dbReference>
<dbReference type="GO" id="GO:0005634">
    <property type="term" value="C:nucleus"/>
    <property type="evidence" value="ECO:0007669"/>
    <property type="project" value="UniProtKB-SubCell"/>
</dbReference>
<sequence length="141" mass="17000">MYLNEIKDAFKDEKHKYYEFLRVLKDFEKRRIDLEGVVARVKEFFQGHDELLLKFQTFLPDGFVISLPPKKPKVITKEFALKYISKVKTRFRRNPQVYESFLDIMQMFKNDHKSAKELHQTVISIFQGHQDLIDEFTHFLP</sequence>
<dbReference type="Pfam" id="PF02671">
    <property type="entry name" value="PAH"/>
    <property type="match status" value="2"/>
</dbReference>
<protein>
    <submittedName>
        <fullName evidence="6">Paired amphipathic helix protein</fullName>
    </submittedName>
</protein>
<dbReference type="AlphaFoldDB" id="G7L5B2"/>
<keyword evidence="4 5" id="KW-0539">Nucleus</keyword>
<dbReference type="HOGENOM" id="CLU_087416_2_0_1"/>
<evidence type="ECO:0000256" key="5">
    <source>
        <dbReference type="PROSITE-ProRule" id="PRU00810"/>
    </source>
</evidence>
<dbReference type="SUPFAM" id="SSF47762">
    <property type="entry name" value="PAH2 domain"/>
    <property type="match status" value="2"/>
</dbReference>
<dbReference type="FunFam" id="1.20.1160.11:FF:000001">
    <property type="entry name" value="Paired amphipathic helix protein Sin3"/>
    <property type="match status" value="1"/>
</dbReference>
<dbReference type="FunFam" id="1.20.1160.11:FF:000003">
    <property type="entry name" value="Paired amphipathic helix SIN3-like protein"/>
    <property type="match status" value="1"/>
</dbReference>
<keyword evidence="3" id="KW-0677">Repeat</keyword>
<dbReference type="PaxDb" id="3880-AES77662"/>
<dbReference type="Gene3D" id="1.20.1160.11">
    <property type="entry name" value="Paired amphipathic helix"/>
    <property type="match status" value="2"/>
</dbReference>
<accession>A0A0C3W213</accession>
<accession>G7L5B2</accession>
<evidence type="ECO:0000256" key="1">
    <source>
        <dbReference type="ARBA" id="ARBA00004123"/>
    </source>
</evidence>
<evidence type="ECO:0000313" key="6">
    <source>
        <dbReference type="EMBL" id="AES77662.2"/>
    </source>
</evidence>
<evidence type="ECO:0000313" key="8">
    <source>
        <dbReference type="Proteomes" id="UP000002051"/>
    </source>
</evidence>
<dbReference type="Proteomes" id="UP000002051">
    <property type="component" value="Unassembled WGS sequence"/>
</dbReference>
<dbReference type="STRING" id="3880.G7L5B2"/>
<proteinExistence type="predicted"/>
<dbReference type="PANTHER" id="PTHR12346">
    <property type="entry name" value="SIN3B-RELATED"/>
    <property type="match status" value="1"/>
</dbReference>
<dbReference type="EnsemblPlants" id="AES77662">
    <property type="protein sequence ID" value="AES77662"/>
    <property type="gene ID" value="MTR_7g013410"/>
</dbReference>
<comment type="subcellular location">
    <subcellularLocation>
        <location evidence="1 5">Nucleus</location>
    </subcellularLocation>
</comment>
<reference evidence="6 8" key="2">
    <citation type="journal article" date="2014" name="BMC Genomics">
        <title>An improved genome release (version Mt4.0) for the model legume Medicago truncatula.</title>
        <authorList>
            <person name="Tang H."/>
            <person name="Krishnakumar V."/>
            <person name="Bidwell S."/>
            <person name="Rosen B."/>
            <person name="Chan A."/>
            <person name="Zhou S."/>
            <person name="Gentzbittel L."/>
            <person name="Childs K.L."/>
            <person name="Yandell M."/>
            <person name="Gundlach H."/>
            <person name="Mayer K.F."/>
            <person name="Schwartz D.C."/>
            <person name="Town C.D."/>
        </authorList>
    </citation>
    <scope>GENOME REANNOTATION</scope>
    <source>
        <strain evidence="7 8">cv. Jemalong A17</strain>
    </source>
</reference>
<reference evidence="6 8" key="1">
    <citation type="journal article" date="2011" name="Nature">
        <title>The Medicago genome provides insight into the evolution of rhizobial symbioses.</title>
        <authorList>
            <person name="Young N.D."/>
            <person name="Debelle F."/>
            <person name="Oldroyd G.E."/>
            <person name="Geurts R."/>
            <person name="Cannon S.B."/>
            <person name="Udvardi M.K."/>
            <person name="Benedito V.A."/>
            <person name="Mayer K.F."/>
            <person name="Gouzy J."/>
            <person name="Schoof H."/>
            <person name="Van de Peer Y."/>
            <person name="Proost S."/>
            <person name="Cook D.R."/>
            <person name="Meyers B.C."/>
            <person name="Spannagl M."/>
            <person name="Cheung F."/>
            <person name="De Mita S."/>
            <person name="Krishnakumar V."/>
            <person name="Gundlach H."/>
            <person name="Zhou S."/>
            <person name="Mudge J."/>
            <person name="Bharti A.K."/>
            <person name="Murray J.D."/>
            <person name="Naoumkina M.A."/>
            <person name="Rosen B."/>
            <person name="Silverstein K.A."/>
            <person name="Tang H."/>
            <person name="Rombauts S."/>
            <person name="Zhao P.X."/>
            <person name="Zhou P."/>
            <person name="Barbe V."/>
            <person name="Bardou P."/>
            <person name="Bechner M."/>
            <person name="Bellec A."/>
            <person name="Berger A."/>
            <person name="Berges H."/>
            <person name="Bidwell S."/>
            <person name="Bisseling T."/>
            <person name="Choisne N."/>
            <person name="Couloux A."/>
            <person name="Denny R."/>
            <person name="Deshpande S."/>
            <person name="Dai X."/>
            <person name="Doyle J.J."/>
            <person name="Dudez A.M."/>
            <person name="Farmer A.D."/>
            <person name="Fouteau S."/>
            <person name="Franken C."/>
            <person name="Gibelin C."/>
            <person name="Gish J."/>
            <person name="Goldstein S."/>
            <person name="Gonzalez A.J."/>
            <person name="Green P.J."/>
            <person name="Hallab A."/>
            <person name="Hartog M."/>
            <person name="Hua A."/>
            <person name="Humphray S.J."/>
            <person name="Jeong D.H."/>
            <person name="Jing Y."/>
            <person name="Jocker A."/>
            <person name="Kenton S.M."/>
            <person name="Kim D.J."/>
            <person name="Klee K."/>
            <person name="Lai H."/>
            <person name="Lang C."/>
            <person name="Lin S."/>
            <person name="Macmil S.L."/>
            <person name="Magdelenat G."/>
            <person name="Matthews L."/>
            <person name="McCorrison J."/>
            <person name="Monaghan E.L."/>
            <person name="Mun J.H."/>
            <person name="Najar F.Z."/>
            <person name="Nicholson C."/>
            <person name="Noirot C."/>
            <person name="O'Bleness M."/>
            <person name="Paule C.R."/>
            <person name="Poulain J."/>
            <person name="Prion F."/>
            <person name="Qin B."/>
            <person name="Qu C."/>
            <person name="Retzel E.F."/>
            <person name="Riddle C."/>
            <person name="Sallet E."/>
            <person name="Samain S."/>
            <person name="Samson N."/>
            <person name="Sanders I."/>
            <person name="Saurat O."/>
            <person name="Scarpelli C."/>
            <person name="Schiex T."/>
            <person name="Segurens B."/>
            <person name="Severin A.J."/>
            <person name="Sherrier D.J."/>
            <person name="Shi R."/>
            <person name="Sims S."/>
            <person name="Singer S.R."/>
            <person name="Sinharoy S."/>
            <person name="Sterck L."/>
            <person name="Viollet A."/>
            <person name="Wang B.B."/>
            <person name="Wang K."/>
            <person name="Wang M."/>
            <person name="Wang X."/>
            <person name="Warfsmann J."/>
            <person name="Weissenbach J."/>
            <person name="White D.D."/>
            <person name="White J.D."/>
            <person name="Wiley G.B."/>
            <person name="Wincker P."/>
            <person name="Xing Y."/>
            <person name="Yang L."/>
            <person name="Yao Z."/>
            <person name="Ying F."/>
            <person name="Zhai J."/>
            <person name="Zhou L."/>
            <person name="Zuber A."/>
            <person name="Denarie J."/>
            <person name="Dixon R.A."/>
            <person name="May G.D."/>
            <person name="Schwartz D.C."/>
            <person name="Rogers J."/>
            <person name="Quetier F."/>
            <person name="Town C.D."/>
            <person name="Roe B.A."/>
        </authorList>
    </citation>
    <scope>NUCLEOTIDE SEQUENCE [LARGE SCALE GENOMIC DNA]</scope>
    <source>
        <strain evidence="6">A17</strain>
        <strain evidence="7 8">cv. Jemalong A17</strain>
    </source>
</reference>
<evidence type="ECO:0000313" key="7">
    <source>
        <dbReference type="EnsemblPlants" id="AES77662"/>
    </source>
</evidence>
<dbReference type="PROSITE" id="PS51477">
    <property type="entry name" value="PAH"/>
    <property type="match status" value="2"/>
</dbReference>
<dbReference type="EMBL" id="CM001223">
    <property type="protein sequence ID" value="AES77662.2"/>
    <property type="molecule type" value="Genomic_DNA"/>
</dbReference>
<organism evidence="6 8">
    <name type="scientific">Medicago truncatula</name>
    <name type="common">Barrel medic</name>
    <name type="synonym">Medicago tribuloides</name>
    <dbReference type="NCBI Taxonomy" id="3880"/>
    <lineage>
        <taxon>Eukaryota</taxon>
        <taxon>Viridiplantae</taxon>
        <taxon>Streptophyta</taxon>
        <taxon>Embryophyta</taxon>
        <taxon>Tracheophyta</taxon>
        <taxon>Spermatophyta</taxon>
        <taxon>Magnoliopsida</taxon>
        <taxon>eudicotyledons</taxon>
        <taxon>Gunneridae</taxon>
        <taxon>Pentapetalae</taxon>
        <taxon>rosids</taxon>
        <taxon>fabids</taxon>
        <taxon>Fabales</taxon>
        <taxon>Fabaceae</taxon>
        <taxon>Papilionoideae</taxon>
        <taxon>50 kb inversion clade</taxon>
        <taxon>NPAAA clade</taxon>
        <taxon>Hologalegina</taxon>
        <taxon>IRL clade</taxon>
        <taxon>Trifolieae</taxon>
        <taxon>Medicago</taxon>
    </lineage>
</organism>
<dbReference type="InterPro" id="IPR039774">
    <property type="entry name" value="Sin3-like"/>
</dbReference>
<reference evidence="7" key="3">
    <citation type="submission" date="2015-04" db="UniProtKB">
        <authorList>
            <consortium name="EnsemblPlants"/>
        </authorList>
    </citation>
    <scope>IDENTIFICATION</scope>
    <source>
        <strain evidence="7">cv. Jemalong A17</strain>
    </source>
</reference>